<sequence>MKPRALYAPAVDELAEVIPNCPRCLHRRELVGEPDDLYWLCDCGVTPAT</sequence>
<reference evidence="1 2" key="1">
    <citation type="submission" date="2019-03" db="EMBL/GenBank/DDBJ databases">
        <title>Genomic Encyclopedia of Archaeal and Bacterial Type Strains, Phase II (KMG-II): from individual species to whole genera.</title>
        <authorList>
            <person name="Goeker M."/>
        </authorList>
    </citation>
    <scope>NUCLEOTIDE SEQUENCE [LARGE SCALE GENOMIC DNA]</scope>
    <source>
        <strain evidence="1 2">DSM 24782</strain>
    </source>
</reference>
<evidence type="ECO:0000313" key="2">
    <source>
        <dbReference type="Proteomes" id="UP000295344"/>
    </source>
</evidence>
<comment type="caution">
    <text evidence="1">The sequence shown here is derived from an EMBL/GenBank/DDBJ whole genome shotgun (WGS) entry which is preliminary data.</text>
</comment>
<accession>A0A4R7FEY7</accession>
<dbReference type="EMBL" id="SOAM01000003">
    <property type="protein sequence ID" value="TDS75909.1"/>
    <property type="molecule type" value="Genomic_DNA"/>
</dbReference>
<dbReference type="AlphaFoldDB" id="A0A4R7FEY7"/>
<gene>
    <name evidence="1" type="ORF">CLV52_3020</name>
</gene>
<proteinExistence type="predicted"/>
<name>A0A4R7FEY7_9MICO</name>
<keyword evidence="2" id="KW-1185">Reference proteome</keyword>
<evidence type="ECO:0000313" key="1">
    <source>
        <dbReference type="EMBL" id="TDS75909.1"/>
    </source>
</evidence>
<protein>
    <submittedName>
        <fullName evidence="1">Uncharacterized protein</fullName>
    </submittedName>
</protein>
<organism evidence="1 2">
    <name type="scientific">Amnibacterium kyonggiense</name>
    <dbReference type="NCBI Taxonomy" id="595671"/>
    <lineage>
        <taxon>Bacteria</taxon>
        <taxon>Bacillati</taxon>
        <taxon>Actinomycetota</taxon>
        <taxon>Actinomycetes</taxon>
        <taxon>Micrococcales</taxon>
        <taxon>Microbacteriaceae</taxon>
        <taxon>Amnibacterium</taxon>
    </lineage>
</organism>
<dbReference type="Proteomes" id="UP000295344">
    <property type="component" value="Unassembled WGS sequence"/>
</dbReference>